<feature type="active site" description="Charge relay system" evidence="5">
    <location>
        <position position="422"/>
    </location>
</feature>
<evidence type="ECO:0000256" key="5">
    <source>
        <dbReference type="PROSITE-ProRule" id="PRU01240"/>
    </source>
</evidence>
<dbReference type="GO" id="GO:0008233">
    <property type="term" value="F:peptidase activity"/>
    <property type="evidence" value="ECO:0007669"/>
    <property type="project" value="UniProtKB-KW"/>
</dbReference>
<evidence type="ECO:0000313" key="8">
    <source>
        <dbReference type="EMBL" id="GLR11780.1"/>
    </source>
</evidence>
<feature type="active site" description="Charge relay system" evidence="5">
    <location>
        <position position="176"/>
    </location>
</feature>
<proteinExistence type="inferred from homology"/>
<reference evidence="9" key="1">
    <citation type="journal article" date="2019" name="Int. J. Syst. Evol. Microbiol.">
        <title>The Global Catalogue of Microorganisms (GCM) 10K type strain sequencing project: providing services to taxonomists for standard genome sequencing and annotation.</title>
        <authorList>
            <consortium name="The Broad Institute Genomics Platform"/>
            <consortium name="The Broad Institute Genome Sequencing Center for Infectious Disease"/>
            <person name="Wu L."/>
            <person name="Ma J."/>
        </authorList>
    </citation>
    <scope>NUCLEOTIDE SEQUENCE [LARGE SCALE GENOMIC DNA]</scope>
    <source>
        <strain evidence="9">NBRC 110044</strain>
    </source>
</reference>
<dbReference type="PROSITE" id="PS00137">
    <property type="entry name" value="SUBTILASE_HIS"/>
    <property type="match status" value="1"/>
</dbReference>
<dbReference type="Proteomes" id="UP001156706">
    <property type="component" value="Unassembled WGS sequence"/>
</dbReference>
<dbReference type="InterPro" id="IPR022398">
    <property type="entry name" value="Peptidase_S8_His-AS"/>
</dbReference>
<name>A0ABQ5Y9Z7_9NEIS</name>
<dbReference type="PRINTS" id="PR00723">
    <property type="entry name" value="SUBTILISIN"/>
</dbReference>
<dbReference type="SUPFAM" id="SSF89260">
    <property type="entry name" value="Collagen-binding domain"/>
    <property type="match status" value="1"/>
</dbReference>
<feature type="signal peptide" evidence="6">
    <location>
        <begin position="1"/>
        <end position="29"/>
    </location>
</feature>
<dbReference type="InterPro" id="IPR036852">
    <property type="entry name" value="Peptidase_S8/S53_dom_sf"/>
</dbReference>
<organism evidence="8 9">
    <name type="scientific">Chitinimonas prasina</name>
    <dbReference type="NCBI Taxonomy" id="1434937"/>
    <lineage>
        <taxon>Bacteria</taxon>
        <taxon>Pseudomonadati</taxon>
        <taxon>Pseudomonadota</taxon>
        <taxon>Betaproteobacteria</taxon>
        <taxon>Neisseriales</taxon>
        <taxon>Chitinibacteraceae</taxon>
        <taxon>Chitinimonas</taxon>
    </lineage>
</organism>
<accession>A0ABQ5Y9Z7</accession>
<dbReference type="InterPro" id="IPR034176">
    <property type="entry name" value="Peptidases_S8_13"/>
</dbReference>
<dbReference type="Pfam" id="PF00082">
    <property type="entry name" value="Peptidase_S8"/>
    <property type="match status" value="1"/>
</dbReference>
<dbReference type="InterPro" id="IPR050131">
    <property type="entry name" value="Peptidase_S8_subtilisin-like"/>
</dbReference>
<sequence length="609" mass="62775">MKKNKQRFVALSKVTLAVSLALSGAAVLAADAGNGTDRIILKYRDSGLAAPQLSGPSAASARATVQAQRQSRVQRAVSGFGSSATLLREGSKGAQIYKLDRRYSLAEVEAMAANIAKGDAGVEYAEPDRMKRHMDVLPNDQYWSQQWDLHNSVAGVNALLAWGQSTGLGVTVAVVDTGYTRHADLTRNLVSGGGYDMISDPAVSRKPAGRSRDAIDAGDWTVVDNECGQGERASGSSWHGTHVAGTVAATAHNAMGIVGLAYDARILPVRVLGRCGGYTSDIADGMAWASGASIPNVPQNTTPARVINLSLGGTGACSQYEQDAINTARANGAVVVVAAGNDGMDVSTASPANCQGVVAVAALRVDGGLASYSNYGNGVDIAAPGGGGRDDPSEYRVGIRSTLNTGTTVRGADTYGDYSGTSMASPHVAAVAAMMIAAKPSLTPDQVESLLKSSARAFVKPCLRLDGRSVSCGTGMLDAAAAMEAVLGRPLPSGVEREPNNTLGTANRVGAPVTFEGIISNTSDQDWFVVDLPAGKTLAATLVPAASNADFDLYVYNSSGTLLGKSEKGAGQSDLVSSSNSSGATAARYVKVLRYSSSPVGKYSLKLSW</sequence>
<dbReference type="PROSITE" id="PS00138">
    <property type="entry name" value="SUBTILASE_SER"/>
    <property type="match status" value="1"/>
</dbReference>
<evidence type="ECO:0000313" key="9">
    <source>
        <dbReference type="Proteomes" id="UP001156706"/>
    </source>
</evidence>
<dbReference type="Gene3D" id="2.60.120.380">
    <property type="match status" value="1"/>
</dbReference>
<comment type="caution">
    <text evidence="8">The sequence shown here is derived from an EMBL/GenBank/DDBJ whole genome shotgun (WGS) entry which is preliminary data.</text>
</comment>
<keyword evidence="2 5" id="KW-0645">Protease</keyword>
<evidence type="ECO:0000256" key="2">
    <source>
        <dbReference type="ARBA" id="ARBA00022670"/>
    </source>
</evidence>
<evidence type="ECO:0000256" key="4">
    <source>
        <dbReference type="ARBA" id="ARBA00022825"/>
    </source>
</evidence>
<feature type="active site" description="Charge relay system" evidence="5">
    <location>
        <position position="239"/>
    </location>
</feature>
<dbReference type="InterPro" id="IPR000209">
    <property type="entry name" value="Peptidase_S8/S53_dom"/>
</dbReference>
<dbReference type="CDD" id="cd07496">
    <property type="entry name" value="Peptidases_S8_13"/>
    <property type="match status" value="1"/>
</dbReference>
<dbReference type="SUPFAM" id="SSF52743">
    <property type="entry name" value="Subtilisin-like"/>
    <property type="match status" value="1"/>
</dbReference>
<evidence type="ECO:0000259" key="7">
    <source>
        <dbReference type="Pfam" id="PF00082"/>
    </source>
</evidence>
<dbReference type="PANTHER" id="PTHR43806:SF11">
    <property type="entry name" value="CEREVISIN-RELATED"/>
    <property type="match status" value="1"/>
</dbReference>
<keyword evidence="4 5" id="KW-0720">Serine protease</keyword>
<keyword evidence="9" id="KW-1185">Reference proteome</keyword>
<dbReference type="RefSeq" id="WP_284194922.1">
    <property type="nucleotide sequence ID" value="NZ_BSOG01000001.1"/>
</dbReference>
<dbReference type="Gene3D" id="3.40.50.200">
    <property type="entry name" value="Peptidase S8/S53 domain"/>
    <property type="match status" value="1"/>
</dbReference>
<gene>
    <name evidence="8" type="ORF">GCM10007907_05700</name>
</gene>
<dbReference type="PROSITE" id="PS51892">
    <property type="entry name" value="SUBTILASE"/>
    <property type="match status" value="1"/>
</dbReference>
<dbReference type="InterPro" id="IPR023828">
    <property type="entry name" value="Peptidase_S8_Ser-AS"/>
</dbReference>
<keyword evidence="6" id="KW-0732">Signal</keyword>
<dbReference type="GO" id="GO:0006508">
    <property type="term" value="P:proteolysis"/>
    <property type="evidence" value="ECO:0007669"/>
    <property type="project" value="UniProtKB-KW"/>
</dbReference>
<dbReference type="InterPro" id="IPR015500">
    <property type="entry name" value="Peptidase_S8_subtilisin-rel"/>
</dbReference>
<dbReference type="EMBL" id="BSOG01000001">
    <property type="protein sequence ID" value="GLR11780.1"/>
    <property type="molecule type" value="Genomic_DNA"/>
</dbReference>
<evidence type="ECO:0000256" key="1">
    <source>
        <dbReference type="ARBA" id="ARBA00011073"/>
    </source>
</evidence>
<comment type="similarity">
    <text evidence="1 5">Belongs to the peptidase S8 family.</text>
</comment>
<protein>
    <submittedName>
        <fullName evidence="8">Extracellular protease</fullName>
    </submittedName>
</protein>
<feature type="domain" description="Peptidase S8/S53" evidence="7">
    <location>
        <begin position="169"/>
        <end position="455"/>
    </location>
</feature>
<feature type="chain" id="PRO_5046024444" evidence="6">
    <location>
        <begin position="30"/>
        <end position="609"/>
    </location>
</feature>
<evidence type="ECO:0000256" key="3">
    <source>
        <dbReference type="ARBA" id="ARBA00022801"/>
    </source>
</evidence>
<keyword evidence="3 5" id="KW-0378">Hydrolase</keyword>
<dbReference type="PANTHER" id="PTHR43806">
    <property type="entry name" value="PEPTIDASE S8"/>
    <property type="match status" value="1"/>
</dbReference>
<evidence type="ECO:0000256" key="6">
    <source>
        <dbReference type="SAM" id="SignalP"/>
    </source>
</evidence>